<dbReference type="PROSITE" id="PS51294">
    <property type="entry name" value="HTH_MYB"/>
    <property type="match status" value="1"/>
</dbReference>
<dbReference type="FunFam" id="1.10.10.60:FF:000002">
    <property type="entry name" value="Myb family transcription factor"/>
    <property type="match status" value="1"/>
</dbReference>
<feature type="region of interest" description="Disordered" evidence="5">
    <location>
        <begin position="1"/>
        <end position="91"/>
    </location>
</feature>
<dbReference type="PANTHER" id="PTHR31314">
    <property type="entry name" value="MYB FAMILY TRANSCRIPTION FACTOR PHL7-LIKE"/>
    <property type="match status" value="1"/>
</dbReference>
<evidence type="ECO:0000256" key="1">
    <source>
        <dbReference type="ARBA" id="ARBA00004123"/>
    </source>
</evidence>
<proteinExistence type="predicted"/>
<comment type="subcellular location">
    <subcellularLocation>
        <location evidence="1">Nucleus</location>
    </subcellularLocation>
</comment>
<evidence type="ECO:0000259" key="6">
    <source>
        <dbReference type="PROSITE" id="PS51294"/>
    </source>
</evidence>
<protein>
    <submittedName>
        <fullName evidence="7">Myb family transcription factor</fullName>
    </submittedName>
</protein>
<dbReference type="Gene3D" id="1.10.10.60">
    <property type="entry name" value="Homeodomain-like"/>
    <property type="match status" value="1"/>
</dbReference>
<dbReference type="GO" id="GO:0003677">
    <property type="term" value="F:DNA binding"/>
    <property type="evidence" value="ECO:0007669"/>
    <property type="project" value="InterPro"/>
</dbReference>
<comment type="caution">
    <text evidence="7">The sequence shown here is derived from an EMBL/GenBank/DDBJ whole genome shotgun (WGS) entry which is preliminary data.</text>
</comment>
<evidence type="ECO:0000256" key="3">
    <source>
        <dbReference type="ARBA" id="ARBA00023163"/>
    </source>
</evidence>
<feature type="compositionally biased region" description="Basic and acidic residues" evidence="5">
    <location>
        <begin position="65"/>
        <end position="74"/>
    </location>
</feature>
<gene>
    <name evidence="7" type="ORF">Sangu_0878300</name>
</gene>
<feature type="compositionally biased region" description="Polar residues" evidence="5">
    <location>
        <begin position="35"/>
        <end position="46"/>
    </location>
</feature>
<reference evidence="7" key="1">
    <citation type="submission" date="2020-06" db="EMBL/GenBank/DDBJ databases">
        <authorList>
            <person name="Li T."/>
            <person name="Hu X."/>
            <person name="Zhang T."/>
            <person name="Song X."/>
            <person name="Zhang H."/>
            <person name="Dai N."/>
            <person name="Sheng W."/>
            <person name="Hou X."/>
            <person name="Wei L."/>
        </authorList>
    </citation>
    <scope>NUCLEOTIDE SEQUENCE</scope>
    <source>
        <strain evidence="7">G01</strain>
        <tissue evidence="7">Leaf</tissue>
    </source>
</reference>
<organism evidence="7">
    <name type="scientific">Sesamum angustifolium</name>
    <dbReference type="NCBI Taxonomy" id="2727405"/>
    <lineage>
        <taxon>Eukaryota</taxon>
        <taxon>Viridiplantae</taxon>
        <taxon>Streptophyta</taxon>
        <taxon>Embryophyta</taxon>
        <taxon>Tracheophyta</taxon>
        <taxon>Spermatophyta</taxon>
        <taxon>Magnoliopsida</taxon>
        <taxon>eudicotyledons</taxon>
        <taxon>Gunneridae</taxon>
        <taxon>Pentapetalae</taxon>
        <taxon>asterids</taxon>
        <taxon>lamiids</taxon>
        <taxon>Lamiales</taxon>
        <taxon>Pedaliaceae</taxon>
        <taxon>Sesamum</taxon>
    </lineage>
</organism>
<dbReference type="InterPro" id="IPR006447">
    <property type="entry name" value="Myb_dom_plants"/>
</dbReference>
<evidence type="ECO:0000313" key="7">
    <source>
        <dbReference type="EMBL" id="KAL0352970.1"/>
    </source>
</evidence>
<keyword evidence="2" id="KW-0805">Transcription regulation</keyword>
<dbReference type="InterPro" id="IPR009057">
    <property type="entry name" value="Homeodomain-like_sf"/>
</dbReference>
<dbReference type="NCBIfam" id="TIGR01557">
    <property type="entry name" value="myb_SHAQKYF"/>
    <property type="match status" value="1"/>
</dbReference>
<dbReference type="GO" id="GO:0005634">
    <property type="term" value="C:nucleus"/>
    <property type="evidence" value="ECO:0007669"/>
    <property type="project" value="UniProtKB-SubCell"/>
</dbReference>
<dbReference type="InterPro" id="IPR001005">
    <property type="entry name" value="SANT/Myb"/>
</dbReference>
<keyword evidence="3" id="KW-0804">Transcription</keyword>
<dbReference type="InterPro" id="IPR017930">
    <property type="entry name" value="Myb_dom"/>
</dbReference>
<sequence>MADDEKMISGGDDSNSTAPAADNTLSDSSDHENSSIDLNEEASSNYVVGDPMNEVSGISIQDGEVVTKDERSADSSKSGQGGNNNNEKKSTVRQYIRSKMPRLRWTPDLHLSFVHAIERLGGQERATPKAVLQLMNVRGLSISHVKSHLQMYRSKKLDESGKVIGQANRLYIHGRNYLPGTGTGTGTGTAYNKCSLLHHQLRLENGGIVFARNSNQVDCATNFSQNPQSHISSRYQQWSSSYHQDSKFRPHSRLIPDLEKRTTTIPSRILAMQESYHNASPLRPHQFLEGRRWPPRELIQNLSKDKSETPISNICSSTLRPQSRWNVCIDGTRTNQHKSNTLFHNSKPSTLEHPLRLQMKNEEKKINCKDHSWLPADLQLSLSIGLSNNNDQTDCSIGGDPDINTKLSLALTPHSSTAT</sequence>
<dbReference type="AlphaFoldDB" id="A0AAW2PA66"/>
<name>A0AAW2PA66_9LAMI</name>
<evidence type="ECO:0000256" key="4">
    <source>
        <dbReference type="ARBA" id="ARBA00023242"/>
    </source>
</evidence>
<evidence type="ECO:0000256" key="5">
    <source>
        <dbReference type="SAM" id="MobiDB-lite"/>
    </source>
</evidence>
<feature type="compositionally biased region" description="Polar residues" evidence="5">
    <location>
        <begin position="12"/>
        <end position="27"/>
    </location>
</feature>
<accession>A0AAW2PA66</accession>
<dbReference type="PANTHER" id="PTHR31314:SF164">
    <property type="entry name" value="HTH MYB-TYPE DOMAIN-CONTAINING PROTEIN"/>
    <property type="match status" value="1"/>
</dbReference>
<evidence type="ECO:0000256" key="2">
    <source>
        <dbReference type="ARBA" id="ARBA00023015"/>
    </source>
</evidence>
<keyword evidence="4" id="KW-0539">Nucleus</keyword>
<dbReference type="Pfam" id="PF00249">
    <property type="entry name" value="Myb_DNA-binding"/>
    <property type="match status" value="1"/>
</dbReference>
<dbReference type="GO" id="GO:0003700">
    <property type="term" value="F:DNA-binding transcription factor activity"/>
    <property type="evidence" value="ECO:0007669"/>
    <property type="project" value="InterPro"/>
</dbReference>
<feature type="domain" description="HTH myb-type" evidence="6">
    <location>
        <begin position="97"/>
        <end position="157"/>
    </location>
</feature>
<reference evidence="7" key="2">
    <citation type="journal article" date="2024" name="Plant">
        <title>Genomic evolution and insights into agronomic trait innovations of Sesamum species.</title>
        <authorList>
            <person name="Miao H."/>
            <person name="Wang L."/>
            <person name="Qu L."/>
            <person name="Liu H."/>
            <person name="Sun Y."/>
            <person name="Le M."/>
            <person name="Wang Q."/>
            <person name="Wei S."/>
            <person name="Zheng Y."/>
            <person name="Lin W."/>
            <person name="Duan Y."/>
            <person name="Cao H."/>
            <person name="Xiong S."/>
            <person name="Wang X."/>
            <person name="Wei L."/>
            <person name="Li C."/>
            <person name="Ma Q."/>
            <person name="Ju M."/>
            <person name="Zhao R."/>
            <person name="Li G."/>
            <person name="Mu C."/>
            <person name="Tian Q."/>
            <person name="Mei H."/>
            <person name="Zhang T."/>
            <person name="Gao T."/>
            <person name="Zhang H."/>
        </authorList>
    </citation>
    <scope>NUCLEOTIDE SEQUENCE</scope>
    <source>
        <strain evidence="7">G01</strain>
    </source>
</reference>
<dbReference type="SUPFAM" id="SSF46689">
    <property type="entry name" value="Homeodomain-like"/>
    <property type="match status" value="1"/>
</dbReference>
<dbReference type="EMBL" id="JACGWK010000005">
    <property type="protein sequence ID" value="KAL0352970.1"/>
    <property type="molecule type" value="Genomic_DNA"/>
</dbReference>
<dbReference type="InterPro" id="IPR046955">
    <property type="entry name" value="PHR1-like"/>
</dbReference>